<evidence type="ECO:0000313" key="1">
    <source>
        <dbReference type="EMBL" id="JAE06041.1"/>
    </source>
</evidence>
<reference evidence="1" key="1">
    <citation type="submission" date="2014-09" db="EMBL/GenBank/DDBJ databases">
        <authorList>
            <person name="Magalhaes I.L.F."/>
            <person name="Oliveira U."/>
            <person name="Santos F.R."/>
            <person name="Vidigal T.H.D.A."/>
            <person name="Brescovit A.D."/>
            <person name="Santos A.J."/>
        </authorList>
    </citation>
    <scope>NUCLEOTIDE SEQUENCE</scope>
    <source>
        <tissue evidence="1">Shoot tissue taken approximately 20 cm above the soil surface</tissue>
    </source>
</reference>
<name>A0A0A9F7C2_ARUDO</name>
<organism evidence="1">
    <name type="scientific">Arundo donax</name>
    <name type="common">Giant reed</name>
    <name type="synonym">Donax arundinaceus</name>
    <dbReference type="NCBI Taxonomy" id="35708"/>
    <lineage>
        <taxon>Eukaryota</taxon>
        <taxon>Viridiplantae</taxon>
        <taxon>Streptophyta</taxon>
        <taxon>Embryophyta</taxon>
        <taxon>Tracheophyta</taxon>
        <taxon>Spermatophyta</taxon>
        <taxon>Magnoliopsida</taxon>
        <taxon>Liliopsida</taxon>
        <taxon>Poales</taxon>
        <taxon>Poaceae</taxon>
        <taxon>PACMAD clade</taxon>
        <taxon>Arundinoideae</taxon>
        <taxon>Arundineae</taxon>
        <taxon>Arundo</taxon>
    </lineage>
</organism>
<reference evidence="1" key="2">
    <citation type="journal article" date="2015" name="Data Brief">
        <title>Shoot transcriptome of the giant reed, Arundo donax.</title>
        <authorList>
            <person name="Barrero R.A."/>
            <person name="Guerrero F.D."/>
            <person name="Moolhuijzen P."/>
            <person name="Goolsby J.A."/>
            <person name="Tidwell J."/>
            <person name="Bellgard S.E."/>
            <person name="Bellgard M.I."/>
        </authorList>
    </citation>
    <scope>NUCLEOTIDE SEQUENCE</scope>
    <source>
        <tissue evidence="1">Shoot tissue taken approximately 20 cm above the soil surface</tissue>
    </source>
</reference>
<sequence length="41" mass="4806">MLHNTTPRCLVPNRNSSVIGLPDKYTHFMFPNTRENSKWAM</sequence>
<dbReference type="AlphaFoldDB" id="A0A0A9F7C2"/>
<proteinExistence type="predicted"/>
<protein>
    <submittedName>
        <fullName evidence="1">Uncharacterized protein</fullName>
    </submittedName>
</protein>
<dbReference type="EMBL" id="GBRH01191855">
    <property type="protein sequence ID" value="JAE06041.1"/>
    <property type="molecule type" value="Transcribed_RNA"/>
</dbReference>
<accession>A0A0A9F7C2</accession>